<dbReference type="EMBL" id="CAEZYU010000002">
    <property type="protein sequence ID" value="CAB4727321.1"/>
    <property type="molecule type" value="Genomic_DNA"/>
</dbReference>
<dbReference type="InterPro" id="IPR005948">
    <property type="entry name" value="ThiB-like"/>
</dbReference>
<name>A0A6J7FN13_9ZZZZ</name>
<protein>
    <submittedName>
        <fullName evidence="3">Unannotated protein</fullName>
    </submittedName>
</protein>
<dbReference type="SUPFAM" id="SSF53850">
    <property type="entry name" value="Periplasmic binding protein-like II"/>
    <property type="match status" value="1"/>
</dbReference>
<sequence>MTSNSFFRSAVRGCLVLVVAAVLLLASACSSSTNSASDVAQDSREAKEVVLVTYDAFALPEEAAAEFTKQTGATIKVVATGDTGTMLTKALLSAGSPEGDVIFGIDNTLATRALEEELLVPFQPEVIEGVPEKLRPLGAAGDLLVPIDTGDVCINIDQEWFATNGIEPPTTMAQLTDPAYQDLLVVESPVTSSSGLAFLIGTVARSGEQGWPKYWQQLKDNGVRVRPSWDDAYYSDYTVSGGDRPLVLSYASSPPAEVVFSEGERTEPASTVMLESCVAQIEYAGVLAGAPEPELAQQLLKFMLSPTWQQALPLTNYVFPVTAVALPEVFERFAPRAAEPLSIAPEVIAAQREVWIEQWRETME</sequence>
<proteinExistence type="predicted"/>
<dbReference type="GO" id="GO:0030288">
    <property type="term" value="C:outer membrane-bounded periplasmic space"/>
    <property type="evidence" value="ECO:0007669"/>
    <property type="project" value="TreeGrafter"/>
</dbReference>
<dbReference type="GO" id="GO:0015888">
    <property type="term" value="P:thiamine transport"/>
    <property type="evidence" value="ECO:0007669"/>
    <property type="project" value="InterPro"/>
</dbReference>
<gene>
    <name evidence="2" type="ORF">UFOPK2766_00079</name>
    <name evidence="3" type="ORF">UFOPK3519_00644</name>
</gene>
<reference evidence="3" key="1">
    <citation type="submission" date="2020-05" db="EMBL/GenBank/DDBJ databases">
        <authorList>
            <person name="Chiriac C."/>
            <person name="Salcher M."/>
            <person name="Ghai R."/>
            <person name="Kavagutti S V."/>
        </authorList>
    </citation>
    <scope>NUCLEOTIDE SEQUENCE</scope>
</reference>
<dbReference type="PANTHER" id="PTHR30006:SF2">
    <property type="entry name" value="ABC TRANSPORTER SUBSTRATE-BINDING PROTEIN"/>
    <property type="match status" value="1"/>
</dbReference>
<dbReference type="AlphaFoldDB" id="A0A6J7FN13"/>
<dbReference type="Pfam" id="PF13343">
    <property type="entry name" value="SBP_bac_6"/>
    <property type="match status" value="1"/>
</dbReference>
<dbReference type="PANTHER" id="PTHR30006">
    <property type="entry name" value="THIAMINE-BINDING PERIPLASMIC PROTEIN-RELATED"/>
    <property type="match status" value="1"/>
</dbReference>
<dbReference type="EMBL" id="CAFBMG010000035">
    <property type="protein sequence ID" value="CAB4897092.1"/>
    <property type="molecule type" value="Genomic_DNA"/>
</dbReference>
<dbReference type="NCBIfam" id="TIGR01254">
    <property type="entry name" value="sfuA"/>
    <property type="match status" value="1"/>
</dbReference>
<organism evidence="3">
    <name type="scientific">freshwater metagenome</name>
    <dbReference type="NCBI Taxonomy" id="449393"/>
    <lineage>
        <taxon>unclassified sequences</taxon>
        <taxon>metagenomes</taxon>
        <taxon>ecological metagenomes</taxon>
    </lineage>
</organism>
<evidence type="ECO:0000313" key="2">
    <source>
        <dbReference type="EMBL" id="CAB4727321.1"/>
    </source>
</evidence>
<dbReference type="GO" id="GO:0030975">
    <property type="term" value="F:thiamine binding"/>
    <property type="evidence" value="ECO:0007669"/>
    <property type="project" value="InterPro"/>
</dbReference>
<evidence type="ECO:0000256" key="1">
    <source>
        <dbReference type="ARBA" id="ARBA00022729"/>
    </source>
</evidence>
<keyword evidence="1" id="KW-0732">Signal</keyword>
<accession>A0A6J7FN13</accession>
<evidence type="ECO:0000313" key="3">
    <source>
        <dbReference type="EMBL" id="CAB4897092.1"/>
    </source>
</evidence>
<dbReference type="GO" id="GO:0030976">
    <property type="term" value="F:thiamine pyrophosphate binding"/>
    <property type="evidence" value="ECO:0007669"/>
    <property type="project" value="TreeGrafter"/>
</dbReference>
<dbReference type="Gene3D" id="3.40.190.10">
    <property type="entry name" value="Periplasmic binding protein-like II"/>
    <property type="match status" value="2"/>
</dbReference>